<name>A0A7Y9PH61_9BACT</name>
<keyword evidence="2" id="KW-1133">Transmembrane helix</keyword>
<feature type="transmembrane region" description="Helical" evidence="2">
    <location>
        <begin position="12"/>
        <end position="35"/>
    </location>
</feature>
<feature type="compositionally biased region" description="Basic and acidic residues" evidence="1">
    <location>
        <begin position="230"/>
        <end position="242"/>
    </location>
</feature>
<evidence type="ECO:0000313" key="3">
    <source>
        <dbReference type="EMBL" id="NYF79819.1"/>
    </source>
</evidence>
<dbReference type="AlphaFoldDB" id="A0A7Y9PH61"/>
<dbReference type="Proteomes" id="UP000589520">
    <property type="component" value="Unassembled WGS sequence"/>
</dbReference>
<evidence type="ECO:0000256" key="1">
    <source>
        <dbReference type="SAM" id="MobiDB-lite"/>
    </source>
</evidence>
<feature type="region of interest" description="Disordered" evidence="1">
    <location>
        <begin position="214"/>
        <end position="245"/>
    </location>
</feature>
<sequence>MQWPVLRRVFPWRIALLMCSIPALALATFLAWFRWELPPLERYYLMTYWDSSKHAESPASTTQIEWLCKSVAGRKSEIVIPQDVDSKGTGFFPIGLSSLARERGWNELVKVPAQRWKSSELESFLQEDFYGNRTFGELIAEPLSFICVIPLLVLYVAIMIRQELASEWRRLYEEIYGVEFASDWNALWGQFGEQIEEWKYRLFAETKVSLSRRQLEPKEQPITAANQRPSHAEDGTPLKSEKPVVPVASPAMPKRHMIFPGAAAIRNGDIPPKPWDKSQWID</sequence>
<feature type="transmembrane region" description="Helical" evidence="2">
    <location>
        <begin position="143"/>
        <end position="160"/>
    </location>
</feature>
<proteinExistence type="predicted"/>
<dbReference type="RefSeq" id="WP_179490747.1">
    <property type="nucleotide sequence ID" value="NZ_JACCCW010000002.1"/>
</dbReference>
<evidence type="ECO:0000313" key="4">
    <source>
        <dbReference type="Proteomes" id="UP000589520"/>
    </source>
</evidence>
<keyword evidence="4" id="KW-1185">Reference proteome</keyword>
<organism evidence="3 4">
    <name type="scientific">Granulicella arctica</name>
    <dbReference type="NCBI Taxonomy" id="940613"/>
    <lineage>
        <taxon>Bacteria</taxon>
        <taxon>Pseudomonadati</taxon>
        <taxon>Acidobacteriota</taxon>
        <taxon>Terriglobia</taxon>
        <taxon>Terriglobales</taxon>
        <taxon>Acidobacteriaceae</taxon>
        <taxon>Granulicella</taxon>
    </lineage>
</organism>
<accession>A0A7Y9PH61</accession>
<dbReference type="EMBL" id="JACCCW010000002">
    <property type="protein sequence ID" value="NYF79819.1"/>
    <property type="molecule type" value="Genomic_DNA"/>
</dbReference>
<feature type="region of interest" description="Disordered" evidence="1">
    <location>
        <begin position="263"/>
        <end position="282"/>
    </location>
</feature>
<comment type="caution">
    <text evidence="3">The sequence shown here is derived from an EMBL/GenBank/DDBJ whole genome shotgun (WGS) entry which is preliminary data.</text>
</comment>
<evidence type="ECO:0000256" key="2">
    <source>
        <dbReference type="SAM" id="Phobius"/>
    </source>
</evidence>
<reference evidence="3 4" key="1">
    <citation type="submission" date="2020-07" db="EMBL/GenBank/DDBJ databases">
        <title>Genomic Encyclopedia of Type Strains, Phase IV (KMG-V): Genome sequencing to study the core and pangenomes of soil and plant-associated prokaryotes.</title>
        <authorList>
            <person name="Whitman W."/>
        </authorList>
    </citation>
    <scope>NUCLEOTIDE SEQUENCE [LARGE SCALE GENOMIC DNA]</scope>
    <source>
        <strain evidence="3 4">X4EP2</strain>
    </source>
</reference>
<gene>
    <name evidence="3" type="ORF">HDF17_002139</name>
</gene>
<keyword evidence="2" id="KW-0812">Transmembrane</keyword>
<protein>
    <submittedName>
        <fullName evidence="3">Uncharacterized protein</fullName>
    </submittedName>
</protein>
<keyword evidence="2" id="KW-0472">Membrane</keyword>